<dbReference type="GO" id="GO:0005886">
    <property type="term" value="C:plasma membrane"/>
    <property type="evidence" value="ECO:0007669"/>
    <property type="project" value="UniProtKB-SubCell"/>
</dbReference>
<proteinExistence type="predicted"/>
<feature type="transmembrane region" description="Helical" evidence="6">
    <location>
        <begin position="141"/>
        <end position="157"/>
    </location>
</feature>
<gene>
    <name evidence="7" type="primary">nptA</name>
    <name evidence="7" type="ORF">GCM10007053_12860</name>
</gene>
<dbReference type="Proteomes" id="UP000644693">
    <property type="component" value="Unassembled WGS sequence"/>
</dbReference>
<evidence type="ECO:0000256" key="6">
    <source>
        <dbReference type="SAM" id="Phobius"/>
    </source>
</evidence>
<name>A0A918XHB1_9GAMM</name>
<sequence>MSNDSISTSTTDSDSLSTALTWISAVALVYLLLVAVSLVGAGFKLVSGGADGAAAIFSFASNPLYGVILGTLATALVQSSSTVTSVIVGLVAGGVPVSFAIPMIMGANMGTTITNTIVSLGNLRQRKDFARSFQAATVHDFFNLYSILLFLPIEILFKPLEKASGLLASAVSNDAGSGLPGFNLIGSMTNPPVTGLLELMSSLPSYASGGIAISAGIACIMLSVIYLGKFLRRSMTGKAQSIVDAAIGRGPVTGIASGTLVTVLVQSSSTTTSLVVPLAGAGVLTTKQIYPFTLGANIGTCITALLAATAITGENHIFALQIALAHLLYNVFGVLLFAIIPPLWALPVKSATWLGQHVERNRGWALGYLLSIFFVLPSTVVGTEYLIGDDERLEVPAKAVSIPENNRFSVE</sequence>
<evidence type="ECO:0000256" key="3">
    <source>
        <dbReference type="ARBA" id="ARBA00022692"/>
    </source>
</evidence>
<keyword evidence="3 6" id="KW-0812">Transmembrane</keyword>
<keyword evidence="4 6" id="KW-1133">Transmembrane helix</keyword>
<dbReference type="RefSeq" id="WP_189476376.1">
    <property type="nucleotide sequence ID" value="NZ_BMYM01000001.1"/>
</dbReference>
<evidence type="ECO:0000256" key="1">
    <source>
        <dbReference type="ARBA" id="ARBA00004651"/>
    </source>
</evidence>
<evidence type="ECO:0000256" key="4">
    <source>
        <dbReference type="ARBA" id="ARBA00022989"/>
    </source>
</evidence>
<dbReference type="PANTHER" id="PTHR10010">
    <property type="entry name" value="SOLUTE CARRIER FAMILY 34 SODIUM PHOSPHATE , MEMBER 2-RELATED"/>
    <property type="match status" value="1"/>
</dbReference>
<accession>A0A918XHB1</accession>
<reference evidence="7" key="2">
    <citation type="submission" date="2020-09" db="EMBL/GenBank/DDBJ databases">
        <authorList>
            <person name="Sun Q."/>
            <person name="Kim S."/>
        </authorList>
    </citation>
    <scope>NUCLEOTIDE SEQUENCE</scope>
    <source>
        <strain evidence="7">KCTC 23430</strain>
    </source>
</reference>
<comment type="caution">
    <text evidence="7">The sequence shown here is derived from an EMBL/GenBank/DDBJ whole genome shotgun (WGS) entry which is preliminary data.</text>
</comment>
<feature type="transmembrane region" description="Helical" evidence="6">
    <location>
        <begin position="20"/>
        <end position="43"/>
    </location>
</feature>
<dbReference type="AlphaFoldDB" id="A0A918XHB1"/>
<evidence type="ECO:0000313" key="8">
    <source>
        <dbReference type="Proteomes" id="UP000644693"/>
    </source>
</evidence>
<dbReference type="InterPro" id="IPR003841">
    <property type="entry name" value="Na/Pi_transpt"/>
</dbReference>
<evidence type="ECO:0000256" key="2">
    <source>
        <dbReference type="ARBA" id="ARBA00022475"/>
    </source>
</evidence>
<evidence type="ECO:0000313" key="7">
    <source>
        <dbReference type="EMBL" id="GHD30746.1"/>
    </source>
</evidence>
<feature type="transmembrane region" description="Helical" evidence="6">
    <location>
        <begin position="206"/>
        <end position="227"/>
    </location>
</feature>
<protein>
    <submittedName>
        <fullName evidence="7">Sodium:phosphate symporter</fullName>
    </submittedName>
</protein>
<evidence type="ECO:0000256" key="5">
    <source>
        <dbReference type="ARBA" id="ARBA00023136"/>
    </source>
</evidence>
<feature type="transmembrane region" description="Helical" evidence="6">
    <location>
        <begin position="55"/>
        <end position="77"/>
    </location>
</feature>
<dbReference type="EMBL" id="BMYM01000001">
    <property type="protein sequence ID" value="GHD30746.1"/>
    <property type="molecule type" value="Genomic_DNA"/>
</dbReference>
<reference evidence="7" key="1">
    <citation type="journal article" date="2014" name="Int. J. Syst. Evol. Microbiol.">
        <title>Complete genome sequence of Corynebacterium casei LMG S-19264T (=DSM 44701T), isolated from a smear-ripened cheese.</title>
        <authorList>
            <consortium name="US DOE Joint Genome Institute (JGI-PGF)"/>
            <person name="Walter F."/>
            <person name="Albersmeier A."/>
            <person name="Kalinowski J."/>
            <person name="Ruckert C."/>
        </authorList>
    </citation>
    <scope>NUCLEOTIDE SEQUENCE</scope>
    <source>
        <strain evidence="7">KCTC 23430</strain>
    </source>
</reference>
<feature type="transmembrane region" description="Helical" evidence="6">
    <location>
        <begin position="289"/>
        <end position="311"/>
    </location>
</feature>
<feature type="transmembrane region" description="Helical" evidence="6">
    <location>
        <begin position="323"/>
        <end position="345"/>
    </location>
</feature>
<dbReference type="GO" id="GO:0005436">
    <property type="term" value="F:sodium:phosphate symporter activity"/>
    <property type="evidence" value="ECO:0007669"/>
    <property type="project" value="InterPro"/>
</dbReference>
<keyword evidence="5 6" id="KW-0472">Membrane</keyword>
<dbReference type="NCBIfam" id="NF037997">
    <property type="entry name" value="Na_Pi_symport"/>
    <property type="match status" value="1"/>
</dbReference>
<dbReference type="GO" id="GO:0044341">
    <property type="term" value="P:sodium-dependent phosphate transport"/>
    <property type="evidence" value="ECO:0007669"/>
    <property type="project" value="InterPro"/>
</dbReference>
<feature type="transmembrane region" description="Helical" evidence="6">
    <location>
        <begin position="365"/>
        <end position="387"/>
    </location>
</feature>
<keyword evidence="8" id="KW-1185">Reference proteome</keyword>
<keyword evidence="2" id="KW-1003">Cell membrane</keyword>
<organism evidence="7 8">
    <name type="scientific">Parahalioglobus pacificus</name>
    <dbReference type="NCBI Taxonomy" id="930806"/>
    <lineage>
        <taxon>Bacteria</taxon>
        <taxon>Pseudomonadati</taxon>
        <taxon>Pseudomonadota</taxon>
        <taxon>Gammaproteobacteria</taxon>
        <taxon>Cellvibrionales</taxon>
        <taxon>Halieaceae</taxon>
        <taxon>Parahalioglobus</taxon>
    </lineage>
</organism>
<dbReference type="Pfam" id="PF02690">
    <property type="entry name" value="Na_Pi_cotrans"/>
    <property type="match status" value="2"/>
</dbReference>
<comment type="subcellular location">
    <subcellularLocation>
        <location evidence="1">Cell membrane</location>
        <topology evidence="1">Multi-pass membrane protein</topology>
    </subcellularLocation>
</comment>
<dbReference type="PANTHER" id="PTHR10010:SF46">
    <property type="entry name" value="SODIUM-DEPENDENT PHOSPHATE TRANSPORT PROTEIN 2B"/>
    <property type="match status" value="1"/>
</dbReference>